<keyword evidence="3" id="KW-0732">Signal</keyword>
<reference evidence="7 8" key="1">
    <citation type="submission" date="2017-02" db="EMBL/GenBank/DDBJ databases">
        <authorList>
            <person name="Peterson S.W."/>
        </authorList>
    </citation>
    <scope>NUCLEOTIDE SEQUENCE [LARGE SCALE GENOMIC DNA]</scope>
    <source>
        <strain evidence="7 8">DSM 24412</strain>
    </source>
</reference>
<dbReference type="KEGG" id="asx:CDL62_00975"/>
<keyword evidence="5" id="KW-0998">Cell outer membrane</keyword>
<evidence type="ECO:0000313" key="8">
    <source>
        <dbReference type="Proteomes" id="UP000191055"/>
    </source>
</evidence>
<gene>
    <name evidence="7" type="ORF">SAMN03080601_02430</name>
</gene>
<comment type="subcellular location">
    <subcellularLocation>
        <location evidence="1">Cell outer membrane</location>
    </subcellularLocation>
</comment>
<evidence type="ECO:0000256" key="3">
    <source>
        <dbReference type="ARBA" id="ARBA00022729"/>
    </source>
</evidence>
<evidence type="ECO:0000256" key="2">
    <source>
        <dbReference type="ARBA" id="ARBA00006275"/>
    </source>
</evidence>
<dbReference type="EMBL" id="FUYV01000014">
    <property type="protein sequence ID" value="SKC21518.1"/>
    <property type="molecule type" value="Genomic_DNA"/>
</dbReference>
<dbReference type="Pfam" id="PF07980">
    <property type="entry name" value="SusD_RagB"/>
    <property type="match status" value="1"/>
</dbReference>
<dbReference type="SUPFAM" id="SSF48452">
    <property type="entry name" value="TPR-like"/>
    <property type="match status" value="1"/>
</dbReference>
<organism evidence="7 8">
    <name type="scientific">Alkalitalea saponilacus</name>
    <dbReference type="NCBI Taxonomy" id="889453"/>
    <lineage>
        <taxon>Bacteria</taxon>
        <taxon>Pseudomonadati</taxon>
        <taxon>Bacteroidota</taxon>
        <taxon>Bacteroidia</taxon>
        <taxon>Marinilabiliales</taxon>
        <taxon>Marinilabiliaceae</taxon>
        <taxon>Alkalitalea</taxon>
    </lineage>
</organism>
<protein>
    <submittedName>
        <fullName evidence="7">Starch-binding associating with outer membrane</fullName>
    </submittedName>
</protein>
<keyword evidence="4" id="KW-0472">Membrane</keyword>
<dbReference type="STRING" id="889453.SAMN03080601_02430"/>
<dbReference type="AlphaFoldDB" id="A0A1T5HLE8"/>
<proteinExistence type="inferred from homology"/>
<dbReference type="GO" id="GO:0009279">
    <property type="term" value="C:cell outer membrane"/>
    <property type="evidence" value="ECO:0007669"/>
    <property type="project" value="UniProtKB-SubCell"/>
</dbReference>
<dbReference type="Proteomes" id="UP000191055">
    <property type="component" value="Unassembled WGS sequence"/>
</dbReference>
<dbReference type="InterPro" id="IPR012944">
    <property type="entry name" value="SusD_RagB_dom"/>
</dbReference>
<dbReference type="OrthoDB" id="5694214at2"/>
<comment type="similarity">
    <text evidence="2">Belongs to the SusD family.</text>
</comment>
<sequence>MKNYNYIAALLFGGILLFNSCINDLDTVPLDENVITSFTIYEDPAAYRNVLAKIYGGLSLTGQVGPDGDQDVLGIDEGTSSYLRTYWYMQDGTTEMALWIWNDPGIPELQTNSWTPSNEINMGMYSRIFYQITLANEFIRESAPGRLQDRGFNQTQQNEIALYRAEARFLRALSYYHAMDFYRSVPFVTEDDLVGAFLPDQISTQDLFDYIESELLELEDLLVEPLQNVYGRIDKAAVWMLLAKLYLNAEVYIGTAKYTETITYAKKVIDSPYELESNYERLFMADNDQAKGIIFPVVADGINAQTWGGVTMIACSSWASDMNAQAFGINPWGGNRARRQLIEKFPDYSGETDQRAMFFTQDRIMSAEVIAEFSNGFSVMKYKNIDINGIPGSNIEHLDIDFPLFRIADAYLMLAEAVLRGGSGASSSDALAAVNAIRDRAFGDESGRILASELTLEFILDERAREFYWEAYRRTDLVRFGKYTSADYLWEWKGGIYEGRELPNHFNWFPIPASDMAANPNLRQSGY</sequence>
<dbReference type="Gene3D" id="1.25.40.10">
    <property type="entry name" value="Tetratricopeptide repeat domain"/>
    <property type="match status" value="1"/>
</dbReference>
<evidence type="ECO:0000256" key="4">
    <source>
        <dbReference type="ARBA" id="ARBA00023136"/>
    </source>
</evidence>
<evidence type="ECO:0000256" key="1">
    <source>
        <dbReference type="ARBA" id="ARBA00004442"/>
    </source>
</evidence>
<dbReference type="Gene3D" id="1.25.40.390">
    <property type="match status" value="1"/>
</dbReference>
<evidence type="ECO:0000259" key="6">
    <source>
        <dbReference type="Pfam" id="PF07980"/>
    </source>
</evidence>
<dbReference type="RefSeq" id="WP_079558140.1">
    <property type="nucleotide sequence ID" value="NZ_CP021904.1"/>
</dbReference>
<name>A0A1T5HLE8_9BACT</name>
<dbReference type="Gene3D" id="1.10.3780.10">
    <property type="entry name" value="SusD-like"/>
    <property type="match status" value="1"/>
</dbReference>
<accession>A0A1T5HLE8</accession>
<dbReference type="InterPro" id="IPR011990">
    <property type="entry name" value="TPR-like_helical_dom_sf"/>
</dbReference>
<evidence type="ECO:0000313" key="7">
    <source>
        <dbReference type="EMBL" id="SKC21518.1"/>
    </source>
</evidence>
<feature type="domain" description="RagB/SusD" evidence="6">
    <location>
        <begin position="381"/>
        <end position="524"/>
    </location>
</feature>
<keyword evidence="8" id="KW-1185">Reference proteome</keyword>
<evidence type="ECO:0000256" key="5">
    <source>
        <dbReference type="ARBA" id="ARBA00023237"/>
    </source>
</evidence>